<evidence type="ECO:0000256" key="2">
    <source>
        <dbReference type="ARBA" id="ARBA00011028"/>
    </source>
</evidence>
<evidence type="ECO:0000256" key="4">
    <source>
        <dbReference type="ARBA" id="ARBA00022723"/>
    </source>
</evidence>
<keyword evidence="3 6" id="KW-0813">Transport</keyword>
<keyword evidence="5" id="KW-0732">Signal</keyword>
<dbReference type="InterPro" id="IPR050492">
    <property type="entry name" value="Bact_metal-bind_prot9"/>
</dbReference>
<sequence>MDLVGKQSLTGMLAGMVLAVILAVAPAAGQVKFKVVTTFTVIADMARNVAGDAAVVESITRPGAEIHQYQPTPGDIRRAQGAQLILWNGLGLELWFEKFFRNLQDVPGVVVSDGVTPVGITEGPYNGQPNPHAWMSPKAALVYVDNIRNALVKYDPENAALYRANAEQYKQKIIATIAPLREQLAAIPKNGRWLVTSEGAFSYLARDFGLKELYLWPINADQQGTPRQVRQVIDAVRKNGIGVVFSESTVSPKPAQQVAHETGARYGGVLYVDSLSPPDGVVPTYLDLLRVTISTIAQGLLQ</sequence>
<reference evidence="7 8" key="1">
    <citation type="journal article" date="2010" name="Science">
        <title>Genomic comparison of the ants Camponotus floridanus and Harpegnathos saltator.</title>
        <authorList>
            <person name="Bonasio R."/>
            <person name="Zhang G."/>
            <person name="Ye C."/>
            <person name="Mutti N.S."/>
            <person name="Fang X."/>
            <person name="Qin N."/>
            <person name="Donahue G."/>
            <person name="Yang P."/>
            <person name="Li Q."/>
            <person name="Li C."/>
            <person name="Zhang P."/>
            <person name="Huang Z."/>
            <person name="Berger S.L."/>
            <person name="Reinberg D."/>
            <person name="Wang J."/>
            <person name="Liebig J."/>
        </authorList>
    </citation>
    <scope>NUCLEOTIDE SEQUENCE [LARGE SCALE GENOMIC DNA]</scope>
    <source>
        <strain evidence="7 8">Hsal</strain>
    </source>
</reference>
<comment type="subcellular location">
    <subcellularLocation>
        <location evidence="1">Cell envelope</location>
    </subcellularLocation>
</comment>
<dbReference type="InterPro" id="IPR006129">
    <property type="entry name" value="AdhesinB"/>
</dbReference>
<keyword evidence="8" id="KW-1185">Reference proteome</keyword>
<protein>
    <submittedName>
        <fullName evidence="7">ABC-type metal ion transporter periplasmic subunit (Precursor)</fullName>
    </submittedName>
</protein>
<evidence type="ECO:0000313" key="7">
    <source>
        <dbReference type="EMBL" id="AQS40974.1"/>
    </source>
</evidence>
<dbReference type="CDD" id="cd01137">
    <property type="entry name" value="PsaA"/>
    <property type="match status" value="1"/>
</dbReference>
<name>A0A1U9JSX7_9HYPH</name>
<dbReference type="EMBL" id="CP017315">
    <property type="protein sequence ID" value="AQS40974.1"/>
    <property type="molecule type" value="Genomic_DNA"/>
</dbReference>
<organism evidence="7 8">
    <name type="scientific">Candidatus Tokpelaia hoelldobleri</name>
    <dbReference type="NCBI Taxonomy" id="1902579"/>
    <lineage>
        <taxon>Bacteria</taxon>
        <taxon>Pseudomonadati</taxon>
        <taxon>Pseudomonadota</taxon>
        <taxon>Alphaproteobacteria</taxon>
        <taxon>Hyphomicrobiales</taxon>
        <taxon>Candidatus Tokpelaia</taxon>
    </lineage>
</organism>
<dbReference type="PRINTS" id="PR00691">
    <property type="entry name" value="ADHESINB"/>
</dbReference>
<proteinExistence type="inferred from homology"/>
<evidence type="ECO:0000256" key="1">
    <source>
        <dbReference type="ARBA" id="ARBA00004196"/>
    </source>
</evidence>
<dbReference type="Pfam" id="PF01297">
    <property type="entry name" value="ZnuA"/>
    <property type="match status" value="1"/>
</dbReference>
<dbReference type="PANTHER" id="PTHR42953:SF1">
    <property type="entry name" value="METAL-BINDING PROTEIN HI_0362-RELATED"/>
    <property type="match status" value="1"/>
</dbReference>
<evidence type="ECO:0000313" key="8">
    <source>
        <dbReference type="Proteomes" id="UP000188912"/>
    </source>
</evidence>
<evidence type="ECO:0000256" key="5">
    <source>
        <dbReference type="ARBA" id="ARBA00022729"/>
    </source>
</evidence>
<dbReference type="GO" id="GO:0030001">
    <property type="term" value="P:metal ion transport"/>
    <property type="evidence" value="ECO:0007669"/>
    <property type="project" value="InterPro"/>
</dbReference>
<dbReference type="STRING" id="1902579.BHV28_02520"/>
<evidence type="ECO:0000256" key="3">
    <source>
        <dbReference type="ARBA" id="ARBA00022448"/>
    </source>
</evidence>
<dbReference type="Gene3D" id="3.40.50.1980">
    <property type="entry name" value="Nitrogenase molybdenum iron protein domain"/>
    <property type="match status" value="2"/>
</dbReference>
<accession>A0A1U9JSX7</accession>
<dbReference type="InterPro" id="IPR006128">
    <property type="entry name" value="Lipoprotein_PsaA-like"/>
</dbReference>
<dbReference type="KEGG" id="thd:BHV28_02520"/>
<gene>
    <name evidence="7" type="ORF">BHV28_02520</name>
</gene>
<evidence type="ECO:0000256" key="6">
    <source>
        <dbReference type="RuleBase" id="RU003512"/>
    </source>
</evidence>
<dbReference type="PRINTS" id="PR00690">
    <property type="entry name" value="ADHESNFAMILY"/>
</dbReference>
<keyword evidence="4" id="KW-0479">Metal-binding</keyword>
<dbReference type="GO" id="GO:0046872">
    <property type="term" value="F:metal ion binding"/>
    <property type="evidence" value="ECO:0007669"/>
    <property type="project" value="UniProtKB-KW"/>
</dbReference>
<dbReference type="Proteomes" id="UP000188912">
    <property type="component" value="Chromosome"/>
</dbReference>
<reference evidence="7 8" key="2">
    <citation type="journal article" date="2016" name="Sci. Rep.">
        <title>The genome of Rhizobiales bacteria in predatory ants reveals urease gene functions but no genes for nitrogen fixation.</title>
        <authorList>
            <person name="Neuvonen M.M."/>
            <person name="Tamarit D."/>
            <person name="Naslund K."/>
            <person name="Liebig J."/>
            <person name="Feldhaar H."/>
            <person name="Moran N.A."/>
            <person name="Guy L."/>
            <person name="Andersson S.G."/>
        </authorList>
    </citation>
    <scope>NUCLEOTIDE SEQUENCE [LARGE SCALE GENOMIC DNA]</scope>
    <source>
        <strain evidence="7 8">Hsal</strain>
    </source>
</reference>
<dbReference type="AlphaFoldDB" id="A0A1U9JSX7"/>
<comment type="similarity">
    <text evidence="2 6">Belongs to the bacterial solute-binding protein 9 family.</text>
</comment>
<dbReference type="GO" id="GO:0007155">
    <property type="term" value="P:cell adhesion"/>
    <property type="evidence" value="ECO:0007669"/>
    <property type="project" value="InterPro"/>
</dbReference>
<dbReference type="GO" id="GO:0030313">
    <property type="term" value="C:cell envelope"/>
    <property type="evidence" value="ECO:0007669"/>
    <property type="project" value="UniProtKB-SubCell"/>
</dbReference>
<dbReference type="PANTHER" id="PTHR42953">
    <property type="entry name" value="HIGH-AFFINITY ZINC UPTAKE SYSTEM PROTEIN ZNUA-RELATED"/>
    <property type="match status" value="1"/>
</dbReference>
<dbReference type="SUPFAM" id="SSF53807">
    <property type="entry name" value="Helical backbone' metal receptor"/>
    <property type="match status" value="1"/>
</dbReference>
<dbReference type="InterPro" id="IPR006127">
    <property type="entry name" value="ZnuA-like"/>
</dbReference>